<keyword evidence="2" id="KW-1185">Reference proteome</keyword>
<evidence type="ECO:0000313" key="1">
    <source>
        <dbReference type="EMBL" id="BCB76717.1"/>
    </source>
</evidence>
<reference evidence="1 2" key="1">
    <citation type="submission" date="2020-03" db="EMBL/GenBank/DDBJ databases">
        <title>Whole genome shotgun sequence of Phytohabitans flavus NBRC 107702.</title>
        <authorList>
            <person name="Komaki H."/>
            <person name="Tamura T."/>
        </authorList>
    </citation>
    <scope>NUCLEOTIDE SEQUENCE [LARGE SCALE GENOMIC DNA]</scope>
    <source>
        <strain evidence="1 2">NBRC 107702</strain>
    </source>
</reference>
<accession>A0A6F8XSE5</accession>
<reference evidence="1 2" key="2">
    <citation type="submission" date="2020-03" db="EMBL/GenBank/DDBJ databases">
        <authorList>
            <person name="Ichikawa N."/>
            <person name="Kimura A."/>
            <person name="Kitahashi Y."/>
            <person name="Uohara A."/>
        </authorList>
    </citation>
    <scope>NUCLEOTIDE SEQUENCE [LARGE SCALE GENOMIC DNA]</scope>
    <source>
        <strain evidence="1 2">NBRC 107702</strain>
    </source>
</reference>
<protein>
    <submittedName>
        <fullName evidence="1">Uncharacterized protein</fullName>
    </submittedName>
</protein>
<organism evidence="1 2">
    <name type="scientific">Phytohabitans flavus</name>
    <dbReference type="NCBI Taxonomy" id="1076124"/>
    <lineage>
        <taxon>Bacteria</taxon>
        <taxon>Bacillati</taxon>
        <taxon>Actinomycetota</taxon>
        <taxon>Actinomycetes</taxon>
        <taxon>Micromonosporales</taxon>
        <taxon>Micromonosporaceae</taxon>
    </lineage>
</organism>
<dbReference type="AlphaFoldDB" id="A0A6F8XSE5"/>
<proteinExistence type="predicted"/>
<sequence>MATATGRTLVRLCAAARRRGGRHPPQTKQLDAALAEQGRAADSVRRIAQLALDVRWPFESAGRYADMLGRLAGLGFTEVTVHWSRPDGRGLPATAAAMVAAAHDI</sequence>
<dbReference type="KEGG" id="pfla:Pflav_031270"/>
<dbReference type="RefSeq" id="WP_197938514.1">
    <property type="nucleotide sequence ID" value="NZ_AP022870.1"/>
</dbReference>
<dbReference type="EMBL" id="AP022870">
    <property type="protein sequence ID" value="BCB76717.1"/>
    <property type="molecule type" value="Genomic_DNA"/>
</dbReference>
<name>A0A6F8XSE5_9ACTN</name>
<gene>
    <name evidence="1" type="ORF">Pflav_031270</name>
</gene>
<dbReference type="Proteomes" id="UP000502508">
    <property type="component" value="Chromosome"/>
</dbReference>
<evidence type="ECO:0000313" key="2">
    <source>
        <dbReference type="Proteomes" id="UP000502508"/>
    </source>
</evidence>